<dbReference type="InterPro" id="IPR007337">
    <property type="entry name" value="RelB/DinJ"/>
</dbReference>
<protein>
    <recommendedName>
        <fullName evidence="3">Damage-inducible protein J</fullName>
    </recommendedName>
</protein>
<reference evidence="1 2" key="1">
    <citation type="journal article" date="2016" name="Nat. Commun.">
        <title>Thousands of microbial genomes shed light on interconnected biogeochemical processes in an aquifer system.</title>
        <authorList>
            <person name="Anantharaman K."/>
            <person name="Brown C.T."/>
            <person name="Hug L.A."/>
            <person name="Sharon I."/>
            <person name="Castelle C.J."/>
            <person name="Probst A.J."/>
            <person name="Thomas B.C."/>
            <person name="Singh A."/>
            <person name="Wilkins M.J."/>
            <person name="Karaoz U."/>
            <person name="Brodie E.L."/>
            <person name="Williams K.H."/>
            <person name="Hubbard S.S."/>
            <person name="Banfield J.F."/>
        </authorList>
    </citation>
    <scope>NUCLEOTIDE SEQUENCE [LARGE SCALE GENOMIC DNA]</scope>
</reference>
<dbReference type="Pfam" id="PF04221">
    <property type="entry name" value="RelB"/>
    <property type="match status" value="1"/>
</dbReference>
<dbReference type="AlphaFoldDB" id="A0A1G2RM37"/>
<gene>
    <name evidence="1" type="ORF">A2940_02730</name>
</gene>
<dbReference type="Proteomes" id="UP000178421">
    <property type="component" value="Unassembled WGS sequence"/>
</dbReference>
<name>A0A1G2RM37_9BACT</name>
<sequence>MKTVINIKTDKEVKRNAQKLAEELGLSLSTVVNAYLKQFVRSKEVHFTAAPRMSANLEEFLGDVEEDIRKKRNLSPAFSSGAEMDRWLDSP</sequence>
<evidence type="ECO:0000313" key="2">
    <source>
        <dbReference type="Proteomes" id="UP000178421"/>
    </source>
</evidence>
<accession>A0A1G2RM37</accession>
<dbReference type="EMBL" id="MHUH01000011">
    <property type="protein sequence ID" value="OHA73887.1"/>
    <property type="molecule type" value="Genomic_DNA"/>
</dbReference>
<evidence type="ECO:0000313" key="1">
    <source>
        <dbReference type="EMBL" id="OHA73887.1"/>
    </source>
</evidence>
<dbReference type="Gene3D" id="1.10.1220.10">
    <property type="entry name" value="Met repressor-like"/>
    <property type="match status" value="1"/>
</dbReference>
<organism evidence="1 2">
    <name type="scientific">Candidatus Wildermuthbacteria bacterium RIFCSPLOWO2_01_FULL_48_29</name>
    <dbReference type="NCBI Taxonomy" id="1802462"/>
    <lineage>
        <taxon>Bacteria</taxon>
        <taxon>Candidatus Wildermuthiibacteriota</taxon>
    </lineage>
</organism>
<dbReference type="GO" id="GO:0006355">
    <property type="term" value="P:regulation of DNA-templated transcription"/>
    <property type="evidence" value="ECO:0007669"/>
    <property type="project" value="InterPro"/>
</dbReference>
<proteinExistence type="predicted"/>
<evidence type="ECO:0008006" key="3">
    <source>
        <dbReference type="Google" id="ProtNLM"/>
    </source>
</evidence>
<dbReference type="InterPro" id="IPR013321">
    <property type="entry name" value="Arc_rbn_hlx_hlx"/>
</dbReference>
<comment type="caution">
    <text evidence="1">The sequence shown here is derived from an EMBL/GenBank/DDBJ whole genome shotgun (WGS) entry which is preliminary data.</text>
</comment>